<name>E9HPG3_DAPPU</name>
<protein>
    <submittedName>
        <fullName evidence="1">Uncharacterized protein</fullName>
    </submittedName>
</protein>
<dbReference type="Proteomes" id="UP000000305">
    <property type="component" value="Unassembled WGS sequence"/>
</dbReference>
<accession>E9HPG3</accession>
<evidence type="ECO:0000313" key="2">
    <source>
        <dbReference type="Proteomes" id="UP000000305"/>
    </source>
</evidence>
<dbReference type="PhylomeDB" id="E9HPG3"/>
<dbReference type="InParanoid" id="E9HPG3"/>
<gene>
    <name evidence="1" type="ORF">DAPPUDRAFT_116477</name>
</gene>
<dbReference type="HOGENOM" id="CLU_1653881_0_0_1"/>
<dbReference type="EMBL" id="GL732706">
    <property type="protein sequence ID" value="EFX66356.1"/>
    <property type="molecule type" value="Genomic_DNA"/>
</dbReference>
<organism evidence="1 2">
    <name type="scientific">Daphnia pulex</name>
    <name type="common">Water flea</name>
    <dbReference type="NCBI Taxonomy" id="6669"/>
    <lineage>
        <taxon>Eukaryota</taxon>
        <taxon>Metazoa</taxon>
        <taxon>Ecdysozoa</taxon>
        <taxon>Arthropoda</taxon>
        <taxon>Crustacea</taxon>
        <taxon>Branchiopoda</taxon>
        <taxon>Diplostraca</taxon>
        <taxon>Cladocera</taxon>
        <taxon>Anomopoda</taxon>
        <taxon>Daphniidae</taxon>
        <taxon>Daphnia</taxon>
    </lineage>
</organism>
<reference evidence="1 2" key="1">
    <citation type="journal article" date="2011" name="Science">
        <title>The ecoresponsive genome of Daphnia pulex.</title>
        <authorList>
            <person name="Colbourne J.K."/>
            <person name="Pfrender M.E."/>
            <person name="Gilbert D."/>
            <person name="Thomas W.K."/>
            <person name="Tucker A."/>
            <person name="Oakley T.H."/>
            <person name="Tokishita S."/>
            <person name="Aerts A."/>
            <person name="Arnold G.J."/>
            <person name="Basu M.K."/>
            <person name="Bauer D.J."/>
            <person name="Caceres C.E."/>
            <person name="Carmel L."/>
            <person name="Casola C."/>
            <person name="Choi J.H."/>
            <person name="Detter J.C."/>
            <person name="Dong Q."/>
            <person name="Dusheyko S."/>
            <person name="Eads B.D."/>
            <person name="Frohlich T."/>
            <person name="Geiler-Samerotte K.A."/>
            <person name="Gerlach D."/>
            <person name="Hatcher P."/>
            <person name="Jogdeo S."/>
            <person name="Krijgsveld J."/>
            <person name="Kriventseva E.V."/>
            <person name="Kultz D."/>
            <person name="Laforsch C."/>
            <person name="Lindquist E."/>
            <person name="Lopez J."/>
            <person name="Manak J.R."/>
            <person name="Muller J."/>
            <person name="Pangilinan J."/>
            <person name="Patwardhan R.P."/>
            <person name="Pitluck S."/>
            <person name="Pritham E.J."/>
            <person name="Rechtsteiner A."/>
            <person name="Rho M."/>
            <person name="Rogozin I.B."/>
            <person name="Sakarya O."/>
            <person name="Salamov A."/>
            <person name="Schaack S."/>
            <person name="Shapiro H."/>
            <person name="Shiga Y."/>
            <person name="Skalitzky C."/>
            <person name="Smith Z."/>
            <person name="Souvorov A."/>
            <person name="Sung W."/>
            <person name="Tang Z."/>
            <person name="Tsuchiya D."/>
            <person name="Tu H."/>
            <person name="Vos H."/>
            <person name="Wang M."/>
            <person name="Wolf Y.I."/>
            <person name="Yamagata H."/>
            <person name="Yamada T."/>
            <person name="Ye Y."/>
            <person name="Shaw J.R."/>
            <person name="Andrews J."/>
            <person name="Crease T.J."/>
            <person name="Tang H."/>
            <person name="Lucas S.M."/>
            <person name="Robertson H.M."/>
            <person name="Bork P."/>
            <person name="Koonin E.V."/>
            <person name="Zdobnov E.M."/>
            <person name="Grigoriev I.V."/>
            <person name="Lynch M."/>
            <person name="Boore J.L."/>
        </authorList>
    </citation>
    <scope>NUCLEOTIDE SEQUENCE [LARGE SCALE GENOMIC DNA]</scope>
</reference>
<evidence type="ECO:0000313" key="1">
    <source>
        <dbReference type="EMBL" id="EFX66356.1"/>
    </source>
</evidence>
<dbReference type="AlphaFoldDB" id="E9HPG3"/>
<proteinExistence type="predicted"/>
<keyword evidence="2" id="KW-1185">Reference proteome</keyword>
<dbReference type="KEGG" id="dpx:DAPPUDRAFT_116477"/>
<sequence length="160" mass="18342">MKRSNMRWLINHCRDRHHCPEMRSVVAFEFPKTRPLCVPCPVPIKKTSAIQVQRTRYEEFRVIMKKVVPEYFEKHKGIADSCATPVAARSETTNLIPHLQKVGGRLLEKAEPFLNRNLFVKGRLGFPPDLLEKFATCPVGFEIPSKNVDTKEGGRRRSVG</sequence>